<dbReference type="RefSeq" id="WP_177217655.1">
    <property type="nucleotide sequence ID" value="NZ_FOUO01000017.1"/>
</dbReference>
<keyword evidence="1" id="KW-0812">Transmembrane</keyword>
<dbReference type="AlphaFoldDB" id="A0A1I4SI50"/>
<keyword evidence="1" id="KW-1133">Transmembrane helix</keyword>
<dbReference type="EMBL" id="FOUO01000017">
    <property type="protein sequence ID" value="SFM64000.1"/>
    <property type="molecule type" value="Genomic_DNA"/>
</dbReference>
<reference evidence="2 3" key="1">
    <citation type="submission" date="2016-10" db="EMBL/GenBank/DDBJ databases">
        <authorList>
            <person name="de Groot N.N."/>
        </authorList>
    </citation>
    <scope>NUCLEOTIDE SEQUENCE [LARGE SCALE GENOMIC DNA]</scope>
    <source>
        <strain evidence="2 3">DSM 4180</strain>
    </source>
</reference>
<keyword evidence="3" id="KW-1185">Reference proteome</keyword>
<dbReference type="STRING" id="195064.SAMN05421721_1179"/>
<organism evidence="2 3">
    <name type="scientific">Ectothiorhodospira mobilis</name>
    <dbReference type="NCBI Taxonomy" id="195064"/>
    <lineage>
        <taxon>Bacteria</taxon>
        <taxon>Pseudomonadati</taxon>
        <taxon>Pseudomonadota</taxon>
        <taxon>Gammaproteobacteria</taxon>
        <taxon>Chromatiales</taxon>
        <taxon>Ectothiorhodospiraceae</taxon>
        <taxon>Ectothiorhodospira</taxon>
    </lineage>
</organism>
<evidence type="ECO:0000256" key="1">
    <source>
        <dbReference type="SAM" id="Phobius"/>
    </source>
</evidence>
<accession>A0A1I4SI50</accession>
<protein>
    <submittedName>
        <fullName evidence="2">Uncharacterized protein</fullName>
    </submittedName>
</protein>
<proteinExistence type="predicted"/>
<feature type="transmembrane region" description="Helical" evidence="1">
    <location>
        <begin position="20"/>
        <end position="44"/>
    </location>
</feature>
<sequence length="46" mass="4795">MNDMASTAAMADTGAALQLGVPFMVTLYVILGIVLAVQIITVTLQK</sequence>
<gene>
    <name evidence="2" type="ORF">SAMN05421721_1179</name>
</gene>
<keyword evidence="1" id="KW-0472">Membrane</keyword>
<evidence type="ECO:0000313" key="2">
    <source>
        <dbReference type="EMBL" id="SFM64000.1"/>
    </source>
</evidence>
<name>A0A1I4SI50_ECTMO</name>
<evidence type="ECO:0000313" key="3">
    <source>
        <dbReference type="Proteomes" id="UP000199556"/>
    </source>
</evidence>
<dbReference type="Proteomes" id="UP000199556">
    <property type="component" value="Unassembled WGS sequence"/>
</dbReference>